<organism evidence="1">
    <name type="scientific">bioreactor metagenome</name>
    <dbReference type="NCBI Taxonomy" id="1076179"/>
    <lineage>
        <taxon>unclassified sequences</taxon>
        <taxon>metagenomes</taxon>
        <taxon>ecological metagenomes</taxon>
    </lineage>
</organism>
<dbReference type="AlphaFoldDB" id="A0A645FCR0"/>
<comment type="caution">
    <text evidence="1">The sequence shown here is derived from an EMBL/GenBank/DDBJ whole genome shotgun (WGS) entry which is preliminary data.</text>
</comment>
<reference evidence="1" key="1">
    <citation type="submission" date="2019-08" db="EMBL/GenBank/DDBJ databases">
        <authorList>
            <person name="Kucharzyk K."/>
            <person name="Murdoch R.W."/>
            <person name="Higgins S."/>
            <person name="Loffler F."/>
        </authorList>
    </citation>
    <scope>NUCLEOTIDE SEQUENCE</scope>
</reference>
<gene>
    <name evidence="1" type="ORF">SDC9_157448</name>
</gene>
<proteinExistence type="predicted"/>
<dbReference type="EMBL" id="VSSQ01056295">
    <property type="protein sequence ID" value="MPN10153.1"/>
    <property type="molecule type" value="Genomic_DNA"/>
</dbReference>
<protein>
    <submittedName>
        <fullName evidence="1">Uncharacterized protein</fullName>
    </submittedName>
</protein>
<evidence type="ECO:0000313" key="1">
    <source>
        <dbReference type="EMBL" id="MPN10153.1"/>
    </source>
</evidence>
<name>A0A645FCR0_9ZZZZ</name>
<accession>A0A645FCR0</accession>
<sequence>MDSSISVAVITLFPNNLHFVISCFWIAGSSSNGISTPISPLATIIPSHSSQISSILSTPKRFSIFAIISTPCTSFSAKKALMSNKSCLFDTKEQAIKSTSFLMPKRIALLSWSLKYFCLSTLFGKLILFLSQSSPPQTTEQTASVSVRASTSNSIRPLFNRILSPTDKSLINPL</sequence>